<dbReference type="Proteomes" id="UP001218579">
    <property type="component" value="Unassembled WGS sequence"/>
</dbReference>
<evidence type="ECO:0000313" key="8">
    <source>
        <dbReference type="Proteomes" id="UP001218579"/>
    </source>
</evidence>
<evidence type="ECO:0000256" key="5">
    <source>
        <dbReference type="ARBA" id="ARBA00038887"/>
    </source>
</evidence>
<dbReference type="EC" id="2.7.1.4" evidence="5"/>
<name>A0ABT5HNR8_9CAUL</name>
<keyword evidence="2" id="KW-0479">Metal-binding</keyword>
<keyword evidence="3" id="KW-0862">Zinc</keyword>
<proteinExistence type="predicted"/>
<dbReference type="RefSeq" id="WP_272746137.1">
    <property type="nucleotide sequence ID" value="NZ_JAQQKV010000005.1"/>
</dbReference>
<evidence type="ECO:0000256" key="4">
    <source>
        <dbReference type="ARBA" id="ARBA00022842"/>
    </source>
</evidence>
<keyword evidence="8" id="KW-1185">Reference proteome</keyword>
<dbReference type="Gene3D" id="3.30.420.40">
    <property type="match status" value="2"/>
</dbReference>
<comment type="catalytic activity">
    <reaction evidence="6">
        <text>D-fructose + ATP = D-fructose 6-phosphate + ADP + H(+)</text>
        <dbReference type="Rhea" id="RHEA:16125"/>
        <dbReference type="ChEBI" id="CHEBI:15378"/>
        <dbReference type="ChEBI" id="CHEBI:30616"/>
        <dbReference type="ChEBI" id="CHEBI:37721"/>
        <dbReference type="ChEBI" id="CHEBI:61527"/>
        <dbReference type="ChEBI" id="CHEBI:456216"/>
        <dbReference type="EC" id="2.7.1.4"/>
    </reaction>
</comment>
<dbReference type="Pfam" id="PF00480">
    <property type="entry name" value="ROK"/>
    <property type="match status" value="1"/>
</dbReference>
<reference evidence="7 8" key="1">
    <citation type="submission" date="2023-01" db="EMBL/GenBank/DDBJ databases">
        <title>Novel species of the genus Asticcacaulis isolated from rivers.</title>
        <authorList>
            <person name="Lu H."/>
        </authorList>
    </citation>
    <scope>NUCLEOTIDE SEQUENCE [LARGE SCALE GENOMIC DNA]</scope>
    <source>
        <strain evidence="7 8">LKC15W</strain>
    </source>
</reference>
<dbReference type="PROSITE" id="PS01125">
    <property type="entry name" value="ROK"/>
    <property type="match status" value="1"/>
</dbReference>
<dbReference type="InterPro" id="IPR051804">
    <property type="entry name" value="Carb_Metab_Reg_Kinase/Isom"/>
</dbReference>
<gene>
    <name evidence="7" type="ORF">PQU98_16865</name>
</gene>
<evidence type="ECO:0000256" key="1">
    <source>
        <dbReference type="ARBA" id="ARBA00001946"/>
    </source>
</evidence>
<dbReference type="SUPFAM" id="SSF53067">
    <property type="entry name" value="Actin-like ATPase domain"/>
    <property type="match status" value="1"/>
</dbReference>
<evidence type="ECO:0000256" key="6">
    <source>
        <dbReference type="ARBA" id="ARBA00048451"/>
    </source>
</evidence>
<comment type="cofactor">
    <cofactor evidence="1">
        <name>Mg(2+)</name>
        <dbReference type="ChEBI" id="CHEBI:18420"/>
    </cofactor>
</comment>
<dbReference type="CDD" id="cd24067">
    <property type="entry name" value="ASKHA_NBD_ROK_BsFRK-like"/>
    <property type="match status" value="1"/>
</dbReference>
<comment type="caution">
    <text evidence="7">The sequence shown here is derived from an EMBL/GenBank/DDBJ whole genome shotgun (WGS) entry which is preliminary data.</text>
</comment>
<dbReference type="InterPro" id="IPR000600">
    <property type="entry name" value="ROK"/>
</dbReference>
<protein>
    <recommendedName>
        <fullName evidence="5">fructokinase</fullName>
        <ecNumber evidence="5">2.7.1.4</ecNumber>
    </recommendedName>
</protein>
<dbReference type="PANTHER" id="PTHR42742">
    <property type="entry name" value="TRANSCRIPTIONAL REPRESSOR MPRA"/>
    <property type="match status" value="1"/>
</dbReference>
<evidence type="ECO:0000256" key="2">
    <source>
        <dbReference type="ARBA" id="ARBA00022723"/>
    </source>
</evidence>
<keyword evidence="4" id="KW-0460">Magnesium</keyword>
<dbReference type="PANTHER" id="PTHR42742:SF3">
    <property type="entry name" value="FRUCTOKINASE"/>
    <property type="match status" value="1"/>
</dbReference>
<accession>A0ABT5HNR8</accession>
<evidence type="ECO:0000313" key="7">
    <source>
        <dbReference type="EMBL" id="MDC7677817.1"/>
    </source>
</evidence>
<dbReference type="EMBL" id="JAQQKV010000005">
    <property type="protein sequence ID" value="MDC7677817.1"/>
    <property type="molecule type" value="Genomic_DNA"/>
</dbReference>
<organism evidence="7 8">
    <name type="scientific">Asticcacaulis machinosus</name>
    <dbReference type="NCBI Taxonomy" id="2984211"/>
    <lineage>
        <taxon>Bacteria</taxon>
        <taxon>Pseudomonadati</taxon>
        <taxon>Pseudomonadota</taxon>
        <taxon>Alphaproteobacteria</taxon>
        <taxon>Caulobacterales</taxon>
        <taxon>Caulobacteraceae</taxon>
        <taxon>Asticcacaulis</taxon>
    </lineage>
</organism>
<dbReference type="InterPro" id="IPR049874">
    <property type="entry name" value="ROK_cs"/>
</dbReference>
<dbReference type="InterPro" id="IPR043129">
    <property type="entry name" value="ATPase_NBD"/>
</dbReference>
<evidence type="ECO:0000256" key="3">
    <source>
        <dbReference type="ARBA" id="ARBA00022833"/>
    </source>
</evidence>
<sequence>MTRFIGIEIGGTKVNIATGTGPDDLSPTLRIATRDPQATMSDVIAAVKNISGPIDGIGIASFGPIEVSTGRETFGHFRKTPKPGWSHFDLMGPLMAAFPTIPMALDTDVNGAALGEARWGAARGLNSFAYTTVGTGIGVGVISHDRPIHGLLHPEAGHVPIRRDPARDPFEGACPFHTGCLEGLASGPAIKARTGIAGEDLSPDDPVWALVGGYLGQMFYSLALIASPQRILVGGSVGLNAQVLSAARDEAFRLMNGYLEALDERAAFDSYIQPAQLGDKAGVLGALVLAARAARP</sequence>